<comment type="caution">
    <text evidence="1">The sequence shown here is derived from an EMBL/GenBank/DDBJ whole genome shotgun (WGS) entry which is preliminary data.</text>
</comment>
<dbReference type="Proteomes" id="UP000490980">
    <property type="component" value="Unassembled WGS sequence"/>
</dbReference>
<gene>
    <name evidence="1" type="ORF">HBF25_07690</name>
</gene>
<dbReference type="GO" id="GO:0020037">
    <property type="term" value="F:heme binding"/>
    <property type="evidence" value="ECO:0007669"/>
    <property type="project" value="InterPro"/>
</dbReference>
<dbReference type="SUPFAM" id="SSF46458">
    <property type="entry name" value="Globin-like"/>
    <property type="match status" value="1"/>
</dbReference>
<dbReference type="RefSeq" id="WP_166947259.1">
    <property type="nucleotide sequence ID" value="NZ_CP077072.1"/>
</dbReference>
<dbReference type="InterPro" id="IPR012292">
    <property type="entry name" value="Globin/Proto"/>
</dbReference>
<evidence type="ECO:0000313" key="2">
    <source>
        <dbReference type="Proteomes" id="UP000490980"/>
    </source>
</evidence>
<dbReference type="Gene3D" id="1.10.490.10">
    <property type="entry name" value="Globins"/>
    <property type="match status" value="1"/>
</dbReference>
<protein>
    <submittedName>
        <fullName evidence="1">Globin</fullName>
    </submittedName>
</protein>
<dbReference type="GO" id="GO:0019825">
    <property type="term" value="F:oxygen binding"/>
    <property type="evidence" value="ECO:0007669"/>
    <property type="project" value="InterPro"/>
</dbReference>
<dbReference type="AlphaFoldDB" id="A0A7X5U9M5"/>
<organism evidence="1 2">
    <name type="scientific">Luteibacter anthropi</name>
    <dbReference type="NCBI Taxonomy" id="564369"/>
    <lineage>
        <taxon>Bacteria</taxon>
        <taxon>Pseudomonadati</taxon>
        <taxon>Pseudomonadota</taxon>
        <taxon>Gammaproteobacteria</taxon>
        <taxon>Lysobacterales</taxon>
        <taxon>Rhodanobacteraceae</taxon>
        <taxon>Luteibacter</taxon>
    </lineage>
</organism>
<proteinExistence type="predicted"/>
<reference evidence="1 2" key="1">
    <citation type="submission" date="2020-03" db="EMBL/GenBank/DDBJ databases">
        <authorList>
            <person name="Lai Q."/>
        </authorList>
    </citation>
    <scope>NUCLEOTIDE SEQUENCE [LARGE SCALE GENOMIC DNA]</scope>
    <source>
        <strain evidence="1 2">CCUG 25036</strain>
    </source>
</reference>
<dbReference type="InterPro" id="IPR009050">
    <property type="entry name" value="Globin-like_sf"/>
</dbReference>
<evidence type="ECO:0000313" key="1">
    <source>
        <dbReference type="EMBL" id="NII06263.1"/>
    </source>
</evidence>
<name>A0A7X5U9M5_9GAMM</name>
<sequence>MSTGYDDLQASYGRCLRSRGFIERFYEILLSRDPDISPLFARTDFQKQHMALRRGISLAISWAAGDGMARRPVDEMVRVHARTGRAPVSPVFHQHWLESLMLAVRERDDQLTPQLERRWREAMGKVVEVFVAAY</sequence>
<keyword evidence="2" id="KW-1185">Reference proteome</keyword>
<accession>A0A7X5U9M5</accession>
<dbReference type="EMBL" id="JAARLZ010000003">
    <property type="protein sequence ID" value="NII06263.1"/>
    <property type="molecule type" value="Genomic_DNA"/>
</dbReference>